<dbReference type="CDD" id="cd00037">
    <property type="entry name" value="CLECT"/>
    <property type="match status" value="1"/>
</dbReference>
<dbReference type="Pfam" id="PF00059">
    <property type="entry name" value="Lectin_C"/>
    <property type="match status" value="1"/>
</dbReference>
<dbReference type="PROSITE" id="PS50041">
    <property type="entry name" value="C_TYPE_LECTIN_2"/>
    <property type="match status" value="1"/>
</dbReference>
<dbReference type="SUPFAM" id="SSF56436">
    <property type="entry name" value="C-type lectin-like"/>
    <property type="match status" value="1"/>
</dbReference>
<name>K1RIJ4_MAGGI</name>
<gene>
    <name evidence="2" type="ORF">CGI_10025691</name>
</gene>
<feature type="compositionally biased region" description="Low complexity" evidence="1">
    <location>
        <begin position="142"/>
        <end position="167"/>
    </location>
</feature>
<proteinExistence type="predicted"/>
<dbReference type="Gene3D" id="3.10.100.10">
    <property type="entry name" value="Mannose-Binding Protein A, subunit A"/>
    <property type="match status" value="1"/>
</dbReference>
<dbReference type="InParanoid" id="K1RIJ4"/>
<dbReference type="SMART" id="SM00034">
    <property type="entry name" value="CLECT"/>
    <property type="match status" value="1"/>
</dbReference>
<dbReference type="AlphaFoldDB" id="K1RIJ4"/>
<accession>K1RIJ4</accession>
<dbReference type="PANTHER" id="PTHR22801">
    <property type="entry name" value="LITHOSTATHINE"/>
    <property type="match status" value="1"/>
</dbReference>
<dbReference type="PANTHER" id="PTHR22801:SF63">
    <property type="entry name" value="C-TYPE LECTIN DOMAIN-CONTAINING PROTEIN"/>
    <property type="match status" value="1"/>
</dbReference>
<dbReference type="InterPro" id="IPR001304">
    <property type="entry name" value="C-type_lectin-like"/>
</dbReference>
<sequence>MYYSYVKRCYTFVITDRADWFTAKADCASNGGNLMNIHQSLENFYLGMRDQIALGHADAYIWIGLSDTVTPGNFSWINGPLKTYKHWHTGQPKMGTPGDNCVAYSHDTQDWSTFPCNSTKLGWVCEFELNATIPETTSNSVPSTTQSISTEPTTESSTPEPTTLEPTTPEPTTPEPTTPEPTTPEPTTPEPTTPEPTTPEPTTPEPTTPEPTTPEPTTPEPTEPEPIPETTTKHHMASKHTPKHTTTEKTTEAKTTTMPTTTTTEEETGIIIIGKRS</sequence>
<dbReference type="HOGENOM" id="CLU_1005598_0_0_1"/>
<feature type="compositionally biased region" description="Low complexity" evidence="1">
    <location>
        <begin position="253"/>
        <end position="263"/>
    </location>
</feature>
<feature type="compositionally biased region" description="Basic residues" evidence="1">
    <location>
        <begin position="233"/>
        <end position="243"/>
    </location>
</feature>
<dbReference type="EMBL" id="JH816368">
    <property type="protein sequence ID" value="EKC41415.1"/>
    <property type="molecule type" value="Genomic_DNA"/>
</dbReference>
<feature type="compositionally biased region" description="Pro residues" evidence="1">
    <location>
        <begin position="168"/>
        <end position="227"/>
    </location>
</feature>
<organism evidence="2">
    <name type="scientific">Magallana gigas</name>
    <name type="common">Pacific oyster</name>
    <name type="synonym">Crassostrea gigas</name>
    <dbReference type="NCBI Taxonomy" id="29159"/>
    <lineage>
        <taxon>Eukaryota</taxon>
        <taxon>Metazoa</taxon>
        <taxon>Spiralia</taxon>
        <taxon>Lophotrochozoa</taxon>
        <taxon>Mollusca</taxon>
        <taxon>Bivalvia</taxon>
        <taxon>Autobranchia</taxon>
        <taxon>Pteriomorphia</taxon>
        <taxon>Ostreida</taxon>
        <taxon>Ostreoidea</taxon>
        <taxon>Ostreidae</taxon>
        <taxon>Magallana</taxon>
    </lineage>
</organism>
<dbReference type="InterPro" id="IPR016187">
    <property type="entry name" value="CTDL_fold"/>
</dbReference>
<reference evidence="2" key="1">
    <citation type="journal article" date="2012" name="Nature">
        <title>The oyster genome reveals stress adaptation and complexity of shell formation.</title>
        <authorList>
            <person name="Zhang G."/>
            <person name="Fang X."/>
            <person name="Guo X."/>
            <person name="Li L."/>
            <person name="Luo R."/>
            <person name="Xu F."/>
            <person name="Yang P."/>
            <person name="Zhang L."/>
            <person name="Wang X."/>
            <person name="Qi H."/>
            <person name="Xiong Z."/>
            <person name="Que H."/>
            <person name="Xie Y."/>
            <person name="Holland P.W."/>
            <person name="Paps J."/>
            <person name="Zhu Y."/>
            <person name="Wu F."/>
            <person name="Chen Y."/>
            <person name="Wang J."/>
            <person name="Peng C."/>
            <person name="Meng J."/>
            <person name="Yang L."/>
            <person name="Liu J."/>
            <person name="Wen B."/>
            <person name="Zhang N."/>
            <person name="Huang Z."/>
            <person name="Zhu Q."/>
            <person name="Feng Y."/>
            <person name="Mount A."/>
            <person name="Hedgecock D."/>
            <person name="Xu Z."/>
            <person name="Liu Y."/>
            <person name="Domazet-Loso T."/>
            <person name="Du Y."/>
            <person name="Sun X."/>
            <person name="Zhang S."/>
            <person name="Liu B."/>
            <person name="Cheng P."/>
            <person name="Jiang X."/>
            <person name="Li J."/>
            <person name="Fan D."/>
            <person name="Wang W."/>
            <person name="Fu W."/>
            <person name="Wang T."/>
            <person name="Wang B."/>
            <person name="Zhang J."/>
            <person name="Peng Z."/>
            <person name="Li Y."/>
            <person name="Li N."/>
            <person name="Wang J."/>
            <person name="Chen M."/>
            <person name="He Y."/>
            <person name="Tan F."/>
            <person name="Song X."/>
            <person name="Zheng Q."/>
            <person name="Huang R."/>
            <person name="Yang H."/>
            <person name="Du X."/>
            <person name="Chen L."/>
            <person name="Yang M."/>
            <person name="Gaffney P.M."/>
            <person name="Wang S."/>
            <person name="Luo L."/>
            <person name="She Z."/>
            <person name="Ming Y."/>
            <person name="Huang W."/>
            <person name="Zhang S."/>
            <person name="Huang B."/>
            <person name="Zhang Y."/>
            <person name="Qu T."/>
            <person name="Ni P."/>
            <person name="Miao G."/>
            <person name="Wang J."/>
            <person name="Wang Q."/>
            <person name="Steinberg C.E."/>
            <person name="Wang H."/>
            <person name="Li N."/>
            <person name="Qian L."/>
            <person name="Zhang G."/>
            <person name="Li Y."/>
            <person name="Yang H."/>
            <person name="Liu X."/>
            <person name="Wang J."/>
            <person name="Yin Y."/>
            <person name="Wang J."/>
        </authorList>
    </citation>
    <scope>NUCLEOTIDE SEQUENCE [LARGE SCALE GENOMIC DNA]</scope>
    <source>
        <strain evidence="2">05x7-T-G4-1.051#20</strain>
    </source>
</reference>
<feature type="region of interest" description="Disordered" evidence="1">
    <location>
        <begin position="135"/>
        <end position="277"/>
    </location>
</feature>
<dbReference type="InterPro" id="IPR016186">
    <property type="entry name" value="C-type_lectin-like/link_sf"/>
</dbReference>
<protein>
    <submittedName>
        <fullName evidence="2">Neurocan core protein</fullName>
    </submittedName>
</protein>
<evidence type="ECO:0000313" key="2">
    <source>
        <dbReference type="EMBL" id="EKC41415.1"/>
    </source>
</evidence>
<dbReference type="InterPro" id="IPR050801">
    <property type="entry name" value="Ca-Dep_Lectins_ImmuneDev"/>
</dbReference>
<evidence type="ECO:0000256" key="1">
    <source>
        <dbReference type="SAM" id="MobiDB-lite"/>
    </source>
</evidence>